<sequence length="443" mass="49226">MPSAPLLWQKLQTASYIHPAPVMANYIVSQDGTALFHQRLKNQITTAAKRFAKTAARSLDALSGSEIYKDLNSPAGRRAALICELFRNAHYISNSGSLDTTTLQYRLMETLSGDQQLVFELGWGQAKRDAGQLRTLGASADLAELLAIARLIAVVKAIRLLTERSAKLRIITGGQRFRLALFIRPEMDSAYNLKRQAFARWLSPDAEIEFDTIQSYWSPEEIKARLDADESHGTPPNLTDEDFRFAFFAIDWYGVLEQGNAHGMHLPSSVTEELKTQPHAVKTDFLRSVIALTANPAIDIRTVNPPLPHELLQVTSDWFCEVARISADLYLRLGRITPRIPRESAHSDRPVLLTIIEKAERADIPCIQLLGRQCGKTLPQHLTACLQAEGGISFGPLYLLEDAVASFHIPELSDAPLGVTTLPQTDVIKGLSRIHLFDDLELS</sequence>
<reference evidence="1 2" key="1">
    <citation type="submission" date="2018-12" db="EMBL/GenBank/DDBJ databases">
        <authorList>
            <consortium name="Pathogen Informatics"/>
        </authorList>
    </citation>
    <scope>NUCLEOTIDE SEQUENCE [LARGE SCALE GENOMIC DNA]</scope>
    <source>
        <strain evidence="1 2">NCTC10036</strain>
    </source>
</reference>
<dbReference type="AlphaFoldDB" id="A0A3S5AXC5"/>
<protein>
    <submittedName>
        <fullName evidence="1">Uncharacterized protein</fullName>
    </submittedName>
</protein>
<name>A0A3S5AXC5_SERRU</name>
<organism evidence="1 2">
    <name type="scientific">Serratia rubidaea</name>
    <name type="common">Serratia marinorubra</name>
    <dbReference type="NCBI Taxonomy" id="61652"/>
    <lineage>
        <taxon>Bacteria</taxon>
        <taxon>Pseudomonadati</taxon>
        <taxon>Pseudomonadota</taxon>
        <taxon>Gammaproteobacteria</taxon>
        <taxon>Enterobacterales</taxon>
        <taxon>Yersiniaceae</taxon>
        <taxon>Serratia</taxon>
    </lineage>
</organism>
<evidence type="ECO:0000313" key="2">
    <source>
        <dbReference type="Proteomes" id="UP000281904"/>
    </source>
</evidence>
<proteinExistence type="predicted"/>
<dbReference type="Proteomes" id="UP000281904">
    <property type="component" value="Chromosome"/>
</dbReference>
<evidence type="ECO:0000313" key="1">
    <source>
        <dbReference type="EMBL" id="VEI68185.1"/>
    </source>
</evidence>
<accession>A0A3S5AXC5</accession>
<dbReference type="EMBL" id="LR134493">
    <property type="protein sequence ID" value="VEI68185.1"/>
    <property type="molecule type" value="Genomic_DNA"/>
</dbReference>
<gene>
    <name evidence="1" type="ORF">NCTC10036_03223</name>
</gene>